<comment type="subcellular location">
    <subcellularLocation>
        <location evidence="1 7">Cell membrane</location>
        <topology evidence="1 7">Multi-pass membrane protein</topology>
    </subcellularLocation>
</comment>
<gene>
    <name evidence="9" type="ORF">IAA53_07365</name>
</gene>
<dbReference type="InterPro" id="IPR000515">
    <property type="entry name" value="MetI-like"/>
</dbReference>
<dbReference type="PROSITE" id="PS50928">
    <property type="entry name" value="ABC_TM1"/>
    <property type="match status" value="1"/>
</dbReference>
<dbReference type="Pfam" id="PF00528">
    <property type="entry name" value="BPD_transp_1"/>
    <property type="match status" value="1"/>
</dbReference>
<feature type="domain" description="ABC transmembrane type-1" evidence="8">
    <location>
        <begin position="83"/>
        <end position="297"/>
    </location>
</feature>
<dbReference type="AlphaFoldDB" id="A0A9D1DI89"/>
<evidence type="ECO:0000256" key="4">
    <source>
        <dbReference type="ARBA" id="ARBA00022692"/>
    </source>
</evidence>
<feature type="transmembrane region" description="Helical" evidence="7">
    <location>
        <begin position="87"/>
        <end position="108"/>
    </location>
</feature>
<sequence>MKNTLQKPKHRLGKRILSCWQLYILLIPAIAYYIAFHYVPMYGVTLAFKKLTISGGLLGSPWAEPATLYFQQLFQDPAFWNALKNTIIIGVYKLIFYFPVPILLAVLLNEVRNKAFKRGIQTIIYLPRFVSWTVMAGIVINMLAHNGAVNTVITALGGEPVNFLMDQSKFRAILVITTILKDAGWGSIIYFAAISGVSPELYEACIMDGGNRWTQMWHVTLPSIRPTITIMLILTIGNILIQDTQQVLTLYSPNVYSTGDILGTYIYRTGIENARYSFATAANFFNSVVSLILVVIANAASKVVGEDSLF</sequence>
<evidence type="ECO:0000256" key="5">
    <source>
        <dbReference type="ARBA" id="ARBA00022989"/>
    </source>
</evidence>
<dbReference type="InterPro" id="IPR050809">
    <property type="entry name" value="UgpAE/MalFG_permease"/>
</dbReference>
<feature type="transmembrane region" description="Helical" evidence="7">
    <location>
        <begin position="20"/>
        <end position="39"/>
    </location>
</feature>
<accession>A0A9D1DI89</accession>
<dbReference type="PANTHER" id="PTHR43227:SF11">
    <property type="entry name" value="BLL4140 PROTEIN"/>
    <property type="match status" value="1"/>
</dbReference>
<feature type="transmembrane region" description="Helical" evidence="7">
    <location>
        <begin position="223"/>
        <end position="241"/>
    </location>
</feature>
<dbReference type="Proteomes" id="UP000824239">
    <property type="component" value="Unassembled WGS sequence"/>
</dbReference>
<evidence type="ECO:0000256" key="1">
    <source>
        <dbReference type="ARBA" id="ARBA00004651"/>
    </source>
</evidence>
<keyword evidence="4 7" id="KW-0812">Transmembrane</keyword>
<evidence type="ECO:0000256" key="2">
    <source>
        <dbReference type="ARBA" id="ARBA00022448"/>
    </source>
</evidence>
<evidence type="ECO:0000256" key="6">
    <source>
        <dbReference type="ARBA" id="ARBA00023136"/>
    </source>
</evidence>
<proteinExistence type="inferred from homology"/>
<evidence type="ECO:0000313" key="9">
    <source>
        <dbReference type="EMBL" id="HIR51088.1"/>
    </source>
</evidence>
<dbReference type="InterPro" id="IPR035906">
    <property type="entry name" value="MetI-like_sf"/>
</dbReference>
<comment type="caution">
    <text evidence="9">The sequence shown here is derived from an EMBL/GenBank/DDBJ whole genome shotgun (WGS) entry which is preliminary data.</text>
</comment>
<feature type="transmembrane region" description="Helical" evidence="7">
    <location>
        <begin position="276"/>
        <end position="300"/>
    </location>
</feature>
<feature type="transmembrane region" description="Helical" evidence="7">
    <location>
        <begin position="172"/>
        <end position="193"/>
    </location>
</feature>
<keyword evidence="2 7" id="KW-0813">Transport</keyword>
<keyword evidence="3" id="KW-1003">Cell membrane</keyword>
<reference evidence="9" key="1">
    <citation type="submission" date="2020-10" db="EMBL/GenBank/DDBJ databases">
        <authorList>
            <person name="Gilroy R."/>
        </authorList>
    </citation>
    <scope>NUCLEOTIDE SEQUENCE</scope>
    <source>
        <strain evidence="9">ChiBcec15-4380</strain>
    </source>
</reference>
<keyword evidence="5 7" id="KW-1133">Transmembrane helix</keyword>
<reference evidence="9" key="2">
    <citation type="journal article" date="2021" name="PeerJ">
        <title>Extensive microbial diversity within the chicken gut microbiome revealed by metagenomics and culture.</title>
        <authorList>
            <person name="Gilroy R."/>
            <person name="Ravi A."/>
            <person name="Getino M."/>
            <person name="Pursley I."/>
            <person name="Horton D.L."/>
            <person name="Alikhan N.F."/>
            <person name="Baker D."/>
            <person name="Gharbi K."/>
            <person name="Hall N."/>
            <person name="Watson M."/>
            <person name="Adriaenssens E.M."/>
            <person name="Foster-Nyarko E."/>
            <person name="Jarju S."/>
            <person name="Secka A."/>
            <person name="Antonio M."/>
            <person name="Oren A."/>
            <person name="Chaudhuri R.R."/>
            <person name="La Ragione R."/>
            <person name="Hildebrand F."/>
            <person name="Pallen M.J."/>
        </authorList>
    </citation>
    <scope>NUCLEOTIDE SEQUENCE</scope>
    <source>
        <strain evidence="9">ChiBcec15-4380</strain>
    </source>
</reference>
<dbReference type="PANTHER" id="PTHR43227">
    <property type="entry name" value="BLL4140 PROTEIN"/>
    <property type="match status" value="1"/>
</dbReference>
<dbReference type="SUPFAM" id="SSF161098">
    <property type="entry name" value="MetI-like"/>
    <property type="match status" value="1"/>
</dbReference>
<dbReference type="CDD" id="cd06261">
    <property type="entry name" value="TM_PBP2"/>
    <property type="match status" value="1"/>
</dbReference>
<dbReference type="EMBL" id="DVHE01000057">
    <property type="protein sequence ID" value="HIR51088.1"/>
    <property type="molecule type" value="Genomic_DNA"/>
</dbReference>
<evidence type="ECO:0000259" key="8">
    <source>
        <dbReference type="PROSITE" id="PS50928"/>
    </source>
</evidence>
<name>A0A9D1DI89_9FIRM</name>
<organism evidence="9 10">
    <name type="scientific">Candidatus Avoscillospira avicola</name>
    <dbReference type="NCBI Taxonomy" id="2840706"/>
    <lineage>
        <taxon>Bacteria</taxon>
        <taxon>Bacillati</taxon>
        <taxon>Bacillota</taxon>
        <taxon>Clostridia</taxon>
        <taxon>Eubacteriales</taxon>
        <taxon>Oscillospiraceae</taxon>
        <taxon>Oscillospiraceae incertae sedis</taxon>
        <taxon>Candidatus Avoscillospira</taxon>
    </lineage>
</organism>
<evidence type="ECO:0000256" key="7">
    <source>
        <dbReference type="RuleBase" id="RU363032"/>
    </source>
</evidence>
<comment type="similarity">
    <text evidence="7">Belongs to the binding-protein-dependent transport system permease family.</text>
</comment>
<protein>
    <submittedName>
        <fullName evidence="9">Sugar ABC transporter permease</fullName>
    </submittedName>
</protein>
<keyword evidence="6 7" id="KW-0472">Membrane</keyword>
<evidence type="ECO:0000313" key="10">
    <source>
        <dbReference type="Proteomes" id="UP000824239"/>
    </source>
</evidence>
<dbReference type="Gene3D" id="1.10.3720.10">
    <property type="entry name" value="MetI-like"/>
    <property type="match status" value="1"/>
</dbReference>
<dbReference type="GO" id="GO:0055085">
    <property type="term" value="P:transmembrane transport"/>
    <property type="evidence" value="ECO:0007669"/>
    <property type="project" value="InterPro"/>
</dbReference>
<evidence type="ECO:0000256" key="3">
    <source>
        <dbReference type="ARBA" id="ARBA00022475"/>
    </source>
</evidence>
<dbReference type="GO" id="GO:0005886">
    <property type="term" value="C:plasma membrane"/>
    <property type="evidence" value="ECO:0007669"/>
    <property type="project" value="UniProtKB-SubCell"/>
</dbReference>